<dbReference type="GeneID" id="20342672"/>
<evidence type="ECO:0008006" key="5">
    <source>
        <dbReference type="Google" id="ProtNLM"/>
    </source>
</evidence>
<dbReference type="PANTHER" id="PTHR40069">
    <property type="entry name" value="YWBE PROTEIN"/>
    <property type="match status" value="1"/>
</dbReference>
<feature type="region of interest" description="Disordered" evidence="1">
    <location>
        <begin position="1"/>
        <end position="28"/>
    </location>
</feature>
<evidence type="ECO:0000313" key="3">
    <source>
        <dbReference type="EnsemblFungi" id="EJT82240"/>
    </source>
</evidence>
<evidence type="ECO:0000313" key="4">
    <source>
        <dbReference type="Proteomes" id="UP000006039"/>
    </source>
</evidence>
<feature type="region of interest" description="Disordered" evidence="1">
    <location>
        <begin position="70"/>
        <end position="185"/>
    </location>
</feature>
<organism evidence="2">
    <name type="scientific">Gaeumannomyces tritici (strain R3-111a-1)</name>
    <name type="common">Wheat and barley take-all root rot fungus</name>
    <name type="synonym">Gaeumannomyces graminis var. tritici</name>
    <dbReference type="NCBI Taxonomy" id="644352"/>
    <lineage>
        <taxon>Eukaryota</taxon>
        <taxon>Fungi</taxon>
        <taxon>Dikarya</taxon>
        <taxon>Ascomycota</taxon>
        <taxon>Pezizomycotina</taxon>
        <taxon>Sordariomycetes</taxon>
        <taxon>Sordariomycetidae</taxon>
        <taxon>Magnaporthales</taxon>
        <taxon>Magnaporthaceae</taxon>
        <taxon>Gaeumannomyces</taxon>
    </lineage>
</organism>
<dbReference type="AlphaFoldDB" id="J3NLR4"/>
<dbReference type="RefSeq" id="XP_009218249.1">
    <property type="nucleotide sequence ID" value="XM_009219985.1"/>
</dbReference>
<feature type="compositionally biased region" description="Basic residues" evidence="1">
    <location>
        <begin position="149"/>
        <end position="158"/>
    </location>
</feature>
<feature type="compositionally biased region" description="Gly residues" evidence="1">
    <location>
        <begin position="88"/>
        <end position="99"/>
    </location>
</feature>
<dbReference type="NCBIfam" id="TIGR03833">
    <property type="entry name" value="YwbE family protein"/>
    <property type="match status" value="1"/>
</dbReference>
<evidence type="ECO:0000313" key="2">
    <source>
        <dbReference type="EMBL" id="EJT82240.1"/>
    </source>
</evidence>
<dbReference type="OrthoDB" id="20105at2759"/>
<dbReference type="Pfam" id="PF09962">
    <property type="entry name" value="DUF2196"/>
    <property type="match status" value="1"/>
</dbReference>
<reference evidence="2" key="3">
    <citation type="submission" date="2010-09" db="EMBL/GenBank/DDBJ databases">
        <title>Annotation of Gaeumannomyces graminis var. tritici R3-111a-1.</title>
        <authorList>
            <consortium name="The Broad Institute Genome Sequencing Platform"/>
            <person name="Ma L.-J."/>
            <person name="Dead R."/>
            <person name="Young S.K."/>
            <person name="Zeng Q."/>
            <person name="Gargeya S."/>
            <person name="Fitzgerald M."/>
            <person name="Haas B."/>
            <person name="Abouelleil A."/>
            <person name="Alvarado L."/>
            <person name="Arachchi H.M."/>
            <person name="Berlin A."/>
            <person name="Brown A."/>
            <person name="Chapman S.B."/>
            <person name="Chen Z."/>
            <person name="Dunbar C."/>
            <person name="Freedman E."/>
            <person name="Gearin G."/>
            <person name="Gellesch M."/>
            <person name="Goldberg J."/>
            <person name="Griggs A."/>
            <person name="Gujja S."/>
            <person name="Heiman D."/>
            <person name="Howarth C."/>
            <person name="Larson L."/>
            <person name="Lui A."/>
            <person name="MacDonald P.J.P."/>
            <person name="Mehta T."/>
            <person name="Montmayeur A."/>
            <person name="Murphy C."/>
            <person name="Neiman D."/>
            <person name="Pearson M."/>
            <person name="Priest M."/>
            <person name="Roberts A."/>
            <person name="Saif S."/>
            <person name="Shea T."/>
            <person name="Shenoy N."/>
            <person name="Sisk P."/>
            <person name="Stolte C."/>
            <person name="Sykes S."/>
            <person name="Yandava C."/>
            <person name="Wortman J."/>
            <person name="Nusbaum C."/>
            <person name="Birren B."/>
        </authorList>
    </citation>
    <scope>NUCLEOTIDE SEQUENCE</scope>
    <source>
        <strain evidence="2">R3-111a-1</strain>
    </source>
</reference>
<accession>J3NLR4</accession>
<dbReference type="eggNOG" id="ENOG502SA6U">
    <property type="taxonomic scope" value="Eukaryota"/>
</dbReference>
<reference evidence="4" key="1">
    <citation type="submission" date="2010-07" db="EMBL/GenBank/DDBJ databases">
        <title>The genome sequence of Gaeumannomyces graminis var. tritici strain R3-111a-1.</title>
        <authorList>
            <consortium name="The Broad Institute Genome Sequencing Platform"/>
            <person name="Ma L.-J."/>
            <person name="Dead R."/>
            <person name="Young S."/>
            <person name="Zeng Q."/>
            <person name="Koehrsen M."/>
            <person name="Alvarado L."/>
            <person name="Berlin A."/>
            <person name="Chapman S.B."/>
            <person name="Chen Z."/>
            <person name="Freedman E."/>
            <person name="Gellesch M."/>
            <person name="Goldberg J."/>
            <person name="Griggs A."/>
            <person name="Gujja S."/>
            <person name="Heilman E.R."/>
            <person name="Heiman D."/>
            <person name="Hepburn T."/>
            <person name="Howarth C."/>
            <person name="Jen D."/>
            <person name="Larson L."/>
            <person name="Mehta T."/>
            <person name="Neiman D."/>
            <person name="Pearson M."/>
            <person name="Roberts A."/>
            <person name="Saif S."/>
            <person name="Shea T."/>
            <person name="Shenoy N."/>
            <person name="Sisk P."/>
            <person name="Stolte C."/>
            <person name="Sykes S."/>
            <person name="Walk T."/>
            <person name="White J."/>
            <person name="Yandava C."/>
            <person name="Haas B."/>
            <person name="Nusbaum C."/>
            <person name="Birren B."/>
        </authorList>
    </citation>
    <scope>NUCLEOTIDE SEQUENCE [LARGE SCALE GENOMIC DNA]</scope>
    <source>
        <strain evidence="4">R3-111a-1</strain>
    </source>
</reference>
<name>J3NLR4_GAET3</name>
<evidence type="ECO:0000256" key="1">
    <source>
        <dbReference type="SAM" id="MobiDB-lite"/>
    </source>
</evidence>
<reference evidence="3" key="4">
    <citation type="journal article" date="2015" name="G3 (Bethesda)">
        <title>Genome sequences of three phytopathogenic species of the Magnaporthaceae family of fungi.</title>
        <authorList>
            <person name="Okagaki L.H."/>
            <person name="Nunes C.C."/>
            <person name="Sailsbery J."/>
            <person name="Clay B."/>
            <person name="Brown D."/>
            <person name="John T."/>
            <person name="Oh Y."/>
            <person name="Young N."/>
            <person name="Fitzgerald M."/>
            <person name="Haas B.J."/>
            <person name="Zeng Q."/>
            <person name="Young S."/>
            <person name="Adiconis X."/>
            <person name="Fan L."/>
            <person name="Levin J.Z."/>
            <person name="Mitchell T.K."/>
            <person name="Okubara P.A."/>
            <person name="Farman M.L."/>
            <person name="Kohn L.M."/>
            <person name="Birren B."/>
            <person name="Ma L.-J."/>
            <person name="Dean R.A."/>
        </authorList>
    </citation>
    <scope>NUCLEOTIDE SEQUENCE</scope>
    <source>
        <strain evidence="3">R3-111a-1</strain>
    </source>
</reference>
<dbReference type="HOGENOM" id="CLU_085124_0_0_1"/>
<dbReference type="PANTHER" id="PTHR40069:SF1">
    <property type="entry name" value="YWBE PROTEIN"/>
    <property type="match status" value="1"/>
</dbReference>
<dbReference type="InterPro" id="IPR019240">
    <property type="entry name" value="DUF2196"/>
</dbReference>
<protein>
    <recommendedName>
        <fullName evidence="5">UBZ4-type domain-containing protein</fullName>
    </recommendedName>
</protein>
<reference evidence="3" key="5">
    <citation type="submission" date="2018-04" db="UniProtKB">
        <authorList>
            <consortium name="EnsemblFungi"/>
        </authorList>
    </citation>
    <scope>IDENTIFICATION</scope>
    <source>
        <strain evidence="3">R3-111a-1</strain>
    </source>
</reference>
<reference evidence="2" key="2">
    <citation type="submission" date="2010-07" db="EMBL/GenBank/DDBJ databases">
        <authorList>
            <consortium name="The Broad Institute Genome Sequencing Platform"/>
            <consortium name="Broad Institute Genome Sequencing Center for Infectious Disease"/>
            <person name="Ma L.-J."/>
            <person name="Dead R."/>
            <person name="Young S."/>
            <person name="Zeng Q."/>
            <person name="Koehrsen M."/>
            <person name="Alvarado L."/>
            <person name="Berlin A."/>
            <person name="Chapman S.B."/>
            <person name="Chen Z."/>
            <person name="Freedman E."/>
            <person name="Gellesch M."/>
            <person name="Goldberg J."/>
            <person name="Griggs A."/>
            <person name="Gujja S."/>
            <person name="Heilman E.R."/>
            <person name="Heiman D."/>
            <person name="Hepburn T."/>
            <person name="Howarth C."/>
            <person name="Jen D."/>
            <person name="Larson L."/>
            <person name="Mehta T."/>
            <person name="Neiman D."/>
            <person name="Pearson M."/>
            <person name="Roberts A."/>
            <person name="Saif S."/>
            <person name="Shea T."/>
            <person name="Shenoy N."/>
            <person name="Sisk P."/>
            <person name="Stolte C."/>
            <person name="Sykes S."/>
            <person name="Walk T."/>
            <person name="White J."/>
            <person name="Yandava C."/>
            <person name="Haas B."/>
            <person name="Nusbaum C."/>
            <person name="Birren B."/>
        </authorList>
    </citation>
    <scope>NUCLEOTIDE SEQUENCE</scope>
    <source>
        <strain evidence="2">R3-111a-1</strain>
    </source>
</reference>
<dbReference type="VEuPathDB" id="FungiDB:GGTG_02214"/>
<sequence length="214" mass="21648">MSELGNPSERRPNQQHRHHARVPNTTQVVTGAGVNIVLKADQPTGRTVSGAVRDVLTRGNHPRGIKVRLADGRVGRVQSMAPSAAGPPDGGGTGAGGVGAPDAAGEPSWMVRSEGAQGGARRGLVRDARLDDDDKPAEQIGLDAYIKQAKPKGRRKGKGKDGGGAPVGPPAEDTDDGGVAAASQSAAAASCPVCGAFEGDEAAVAHHVAGHFET</sequence>
<dbReference type="Proteomes" id="UP000006039">
    <property type="component" value="Unassembled WGS sequence"/>
</dbReference>
<proteinExistence type="predicted"/>
<keyword evidence="4" id="KW-1185">Reference proteome</keyword>
<gene>
    <name evidence="3" type="primary">20342672</name>
    <name evidence="2" type="ORF">GGTG_02214</name>
</gene>
<dbReference type="EMBL" id="GL385395">
    <property type="protein sequence ID" value="EJT82240.1"/>
    <property type="molecule type" value="Genomic_DNA"/>
</dbReference>
<dbReference type="EnsemblFungi" id="EJT82240">
    <property type="protein sequence ID" value="EJT82240"/>
    <property type="gene ID" value="GGTG_02214"/>
</dbReference>